<dbReference type="Proteomes" id="UP000799640">
    <property type="component" value="Unassembled WGS sequence"/>
</dbReference>
<sequence>MAALPTLSPIHQQIPLPAQIYHSQAWLSVLVWIAECVPEQGKPILDLLHKMNSKGIDWNSEDIDWTGVDEPKLKRAMAEFPIDLNCWLHQVIFKIEEYHRTRDCENLKADKASDKCYKNITSISKILNAVAVPPTFPLKAVPIKLDHRCISLTALSQAVRDSSKRPRTLSSDACENVCSHLLGKFVSVPCLQTRPH</sequence>
<proteinExistence type="predicted"/>
<keyword evidence="2" id="KW-1185">Reference proteome</keyword>
<dbReference type="AlphaFoldDB" id="A0A6G1HKJ5"/>
<name>A0A6G1HKJ5_9PEZI</name>
<evidence type="ECO:0000313" key="2">
    <source>
        <dbReference type="Proteomes" id="UP000799640"/>
    </source>
</evidence>
<dbReference type="EMBL" id="ML996707">
    <property type="protein sequence ID" value="KAF2396424.1"/>
    <property type="molecule type" value="Genomic_DNA"/>
</dbReference>
<organism evidence="1 2">
    <name type="scientific">Trichodelitschia bisporula</name>
    <dbReference type="NCBI Taxonomy" id="703511"/>
    <lineage>
        <taxon>Eukaryota</taxon>
        <taxon>Fungi</taxon>
        <taxon>Dikarya</taxon>
        <taxon>Ascomycota</taxon>
        <taxon>Pezizomycotina</taxon>
        <taxon>Dothideomycetes</taxon>
        <taxon>Dothideomycetes incertae sedis</taxon>
        <taxon>Phaeotrichales</taxon>
        <taxon>Phaeotrichaceae</taxon>
        <taxon>Trichodelitschia</taxon>
    </lineage>
</organism>
<evidence type="ECO:0000313" key="1">
    <source>
        <dbReference type="EMBL" id="KAF2396424.1"/>
    </source>
</evidence>
<protein>
    <submittedName>
        <fullName evidence="1">Uncharacterized protein</fullName>
    </submittedName>
</protein>
<accession>A0A6G1HKJ5</accession>
<gene>
    <name evidence="1" type="ORF">EJ06DRAFT_239124</name>
</gene>
<reference evidence="1" key="1">
    <citation type="journal article" date="2020" name="Stud. Mycol.">
        <title>101 Dothideomycetes genomes: a test case for predicting lifestyles and emergence of pathogens.</title>
        <authorList>
            <person name="Haridas S."/>
            <person name="Albert R."/>
            <person name="Binder M."/>
            <person name="Bloem J."/>
            <person name="Labutti K."/>
            <person name="Salamov A."/>
            <person name="Andreopoulos B."/>
            <person name="Baker S."/>
            <person name="Barry K."/>
            <person name="Bills G."/>
            <person name="Bluhm B."/>
            <person name="Cannon C."/>
            <person name="Castanera R."/>
            <person name="Culley D."/>
            <person name="Daum C."/>
            <person name="Ezra D."/>
            <person name="Gonzalez J."/>
            <person name="Henrissat B."/>
            <person name="Kuo A."/>
            <person name="Liang C."/>
            <person name="Lipzen A."/>
            <person name="Lutzoni F."/>
            <person name="Magnuson J."/>
            <person name="Mondo S."/>
            <person name="Nolan M."/>
            <person name="Ohm R."/>
            <person name="Pangilinan J."/>
            <person name="Park H.-J."/>
            <person name="Ramirez L."/>
            <person name="Alfaro M."/>
            <person name="Sun H."/>
            <person name="Tritt A."/>
            <person name="Yoshinaga Y."/>
            <person name="Zwiers L.-H."/>
            <person name="Turgeon B."/>
            <person name="Goodwin S."/>
            <person name="Spatafora J."/>
            <person name="Crous P."/>
            <person name="Grigoriev I."/>
        </authorList>
    </citation>
    <scope>NUCLEOTIDE SEQUENCE</scope>
    <source>
        <strain evidence="1">CBS 262.69</strain>
    </source>
</reference>